<evidence type="ECO:0008006" key="3">
    <source>
        <dbReference type="Google" id="ProtNLM"/>
    </source>
</evidence>
<dbReference type="AlphaFoldDB" id="A0A1F6N9B9"/>
<proteinExistence type="predicted"/>
<comment type="caution">
    <text evidence="1">The sequence shown here is derived from an EMBL/GenBank/DDBJ whole genome shotgun (WGS) entry which is preliminary data.</text>
</comment>
<accession>A0A1F6N9B9</accession>
<dbReference type="Proteomes" id="UP000178726">
    <property type="component" value="Unassembled WGS sequence"/>
</dbReference>
<protein>
    <recommendedName>
        <fullName evidence="3">DUF1643 domain-containing protein</fullName>
    </recommendedName>
</protein>
<evidence type="ECO:0000313" key="1">
    <source>
        <dbReference type="EMBL" id="OGH80515.1"/>
    </source>
</evidence>
<gene>
    <name evidence="1" type="ORF">A3I29_00390</name>
</gene>
<sequence>MKNSWIYFNTLDNKARFVLGKKGKKTLLCIGTNPSTATPSKLDNTLKTVKRFSKDLEYDSWIMLNIYPQRATNPNNLDQKINNNYHKENLKYIAKILKNKSIFRW</sequence>
<reference evidence="1 2" key="1">
    <citation type="journal article" date="2016" name="Nat. Commun.">
        <title>Thousands of microbial genomes shed light on interconnected biogeochemical processes in an aquifer system.</title>
        <authorList>
            <person name="Anantharaman K."/>
            <person name="Brown C.T."/>
            <person name="Hug L.A."/>
            <person name="Sharon I."/>
            <person name="Castelle C.J."/>
            <person name="Probst A.J."/>
            <person name="Thomas B.C."/>
            <person name="Singh A."/>
            <person name="Wilkins M.J."/>
            <person name="Karaoz U."/>
            <person name="Brodie E.L."/>
            <person name="Williams K.H."/>
            <person name="Hubbard S.S."/>
            <person name="Banfield J.F."/>
        </authorList>
    </citation>
    <scope>NUCLEOTIDE SEQUENCE [LARGE SCALE GENOMIC DNA]</scope>
</reference>
<evidence type="ECO:0000313" key="2">
    <source>
        <dbReference type="Proteomes" id="UP000178726"/>
    </source>
</evidence>
<organism evidence="1 2">
    <name type="scientific">Candidatus Magasanikbacteria bacterium RIFCSPLOWO2_02_FULL_44_11</name>
    <dbReference type="NCBI Taxonomy" id="1798689"/>
    <lineage>
        <taxon>Bacteria</taxon>
        <taxon>Candidatus Magasanikiibacteriota</taxon>
    </lineage>
</organism>
<dbReference type="EMBL" id="MFQK01000042">
    <property type="protein sequence ID" value="OGH80515.1"/>
    <property type="molecule type" value="Genomic_DNA"/>
</dbReference>
<dbReference type="Pfam" id="PF07799">
    <property type="entry name" value="DUF1643"/>
    <property type="match status" value="1"/>
</dbReference>
<dbReference type="InterPro" id="IPR012441">
    <property type="entry name" value="DUF1643"/>
</dbReference>
<name>A0A1F6N9B9_9BACT</name>